<feature type="transmembrane region" description="Helical" evidence="6">
    <location>
        <begin position="125"/>
        <end position="147"/>
    </location>
</feature>
<feature type="transmembrane region" description="Helical" evidence="6">
    <location>
        <begin position="43"/>
        <end position="65"/>
    </location>
</feature>
<comment type="subcellular location">
    <subcellularLocation>
        <location evidence="1">Cell membrane</location>
        <topology evidence="1">Multi-pass membrane protein</topology>
    </subcellularLocation>
</comment>
<evidence type="ECO:0000256" key="4">
    <source>
        <dbReference type="ARBA" id="ARBA00022989"/>
    </source>
</evidence>
<feature type="transmembrane region" description="Helical" evidence="6">
    <location>
        <begin position="377"/>
        <end position="397"/>
    </location>
</feature>
<proteinExistence type="predicted"/>
<evidence type="ECO:0000313" key="7">
    <source>
        <dbReference type="EMBL" id="PYE82710.1"/>
    </source>
</evidence>
<feature type="transmembrane region" description="Helical" evidence="6">
    <location>
        <begin position="343"/>
        <end position="365"/>
    </location>
</feature>
<keyword evidence="3 6" id="KW-0812">Transmembrane</keyword>
<comment type="caution">
    <text evidence="7">The sequence shown here is derived from an EMBL/GenBank/DDBJ whole genome shotgun (WGS) entry which is preliminary data.</text>
</comment>
<dbReference type="PANTHER" id="PTHR30250">
    <property type="entry name" value="PST FAMILY PREDICTED COLANIC ACID TRANSPORTER"/>
    <property type="match status" value="1"/>
</dbReference>
<dbReference type="InterPro" id="IPR002797">
    <property type="entry name" value="Polysacc_synth"/>
</dbReference>
<dbReference type="GO" id="GO:0005886">
    <property type="term" value="C:plasma membrane"/>
    <property type="evidence" value="ECO:0007669"/>
    <property type="project" value="UniProtKB-SubCell"/>
</dbReference>
<gene>
    <name evidence="7" type="ORF">DFQ11_101135</name>
</gene>
<keyword evidence="5 6" id="KW-0472">Membrane</keyword>
<dbReference type="PANTHER" id="PTHR30250:SF26">
    <property type="entry name" value="PSMA PROTEIN"/>
    <property type="match status" value="1"/>
</dbReference>
<dbReference type="InterPro" id="IPR050833">
    <property type="entry name" value="Poly_Biosynth_Transport"/>
</dbReference>
<dbReference type="RefSeq" id="WP_110473718.1">
    <property type="nucleotide sequence ID" value="NZ_BMWQ01000001.1"/>
</dbReference>
<feature type="transmembrane region" description="Helical" evidence="6">
    <location>
        <begin position="12"/>
        <end position="31"/>
    </location>
</feature>
<evidence type="ECO:0000256" key="2">
    <source>
        <dbReference type="ARBA" id="ARBA00022475"/>
    </source>
</evidence>
<organism evidence="7 8">
    <name type="scientific">Winogradskyella epiphytica</name>
    <dbReference type="NCBI Taxonomy" id="262005"/>
    <lineage>
        <taxon>Bacteria</taxon>
        <taxon>Pseudomonadati</taxon>
        <taxon>Bacteroidota</taxon>
        <taxon>Flavobacteriia</taxon>
        <taxon>Flavobacteriales</taxon>
        <taxon>Flavobacteriaceae</taxon>
        <taxon>Winogradskyella</taxon>
    </lineage>
</organism>
<keyword evidence="2" id="KW-1003">Cell membrane</keyword>
<evidence type="ECO:0000256" key="6">
    <source>
        <dbReference type="SAM" id="Phobius"/>
    </source>
</evidence>
<feature type="transmembrane region" description="Helical" evidence="6">
    <location>
        <begin position="159"/>
        <end position="181"/>
    </location>
</feature>
<feature type="transmembrane region" description="Helical" evidence="6">
    <location>
        <begin position="313"/>
        <end position="337"/>
    </location>
</feature>
<dbReference type="OrthoDB" id="5365632at2"/>
<reference evidence="7 8" key="1">
    <citation type="submission" date="2018-06" db="EMBL/GenBank/DDBJ databases">
        <title>Genomic Encyclopedia of Type Strains, Phase III (KMG-III): the genomes of soil and plant-associated and newly described type strains.</title>
        <authorList>
            <person name="Whitman W."/>
        </authorList>
    </citation>
    <scope>NUCLEOTIDE SEQUENCE [LARGE SCALE GENOMIC DNA]</scope>
    <source>
        <strain evidence="7 8">CECT 7945</strain>
    </source>
</reference>
<feature type="transmembrane region" description="Helical" evidence="6">
    <location>
        <begin position="403"/>
        <end position="423"/>
    </location>
</feature>
<feature type="transmembrane region" description="Helical" evidence="6">
    <location>
        <begin position="468"/>
        <end position="489"/>
    </location>
</feature>
<accession>A0A2V4XHF3</accession>
<evidence type="ECO:0000313" key="8">
    <source>
        <dbReference type="Proteomes" id="UP000248054"/>
    </source>
</evidence>
<feature type="transmembrane region" description="Helical" evidence="6">
    <location>
        <begin position="435"/>
        <end position="456"/>
    </location>
</feature>
<name>A0A2V4XHF3_9FLAO</name>
<feature type="transmembrane region" description="Helical" evidence="6">
    <location>
        <begin position="187"/>
        <end position="208"/>
    </location>
</feature>
<evidence type="ECO:0000256" key="5">
    <source>
        <dbReference type="ARBA" id="ARBA00023136"/>
    </source>
</evidence>
<protein>
    <submittedName>
        <fullName evidence="7">Na+-driven multidrug efflux pump</fullName>
    </submittedName>
</protein>
<keyword evidence="8" id="KW-1185">Reference proteome</keyword>
<dbReference type="Pfam" id="PF01943">
    <property type="entry name" value="Polysacc_synt"/>
    <property type="match status" value="1"/>
</dbReference>
<dbReference type="Proteomes" id="UP000248054">
    <property type="component" value="Unassembled WGS sequence"/>
</dbReference>
<dbReference type="EMBL" id="QJTD01000001">
    <property type="protein sequence ID" value="PYE82710.1"/>
    <property type="molecule type" value="Genomic_DNA"/>
</dbReference>
<feature type="transmembrane region" description="Helical" evidence="6">
    <location>
        <begin position="229"/>
        <end position="246"/>
    </location>
</feature>
<keyword evidence="4 6" id="KW-1133">Transmembrane helix</keyword>
<feature type="transmembrane region" description="Helical" evidence="6">
    <location>
        <begin position="252"/>
        <end position="280"/>
    </location>
</feature>
<sequence length="508" mass="58367">MKTTSNQRIAKNTFFLYIRMAITMVVSLYTSRVVLNTLGVEDFGIYNLVGGIVVLFSFINSGMTAATQRFLNFEMAKNSTKAVQRVFSVSMNAHFLIIGVILFLSETVGLWFLNYKLNIPAERMYAANVVYQFSLLSFCFSVLKVPYNASVIAYEKMSFYAWISIIEVILKLVIVFLLVLFFYDKLILYSILVFAVSVIIFLAYRFFCRRLFESCKYKFIKDKTLFKELISFSGWSLFGHMALIGSNQGVSFILNIFLGVTINATMGIASQVNTAIYGFVSNFQIAFNPQIVKTYASGNIEEHKNLLFQASKFSYYLLLILAVPILLNTEYILTLWLKIVPDFAVEFTQLIVLFSLVDALAGPFWSSINATGKIKKYQLGVALILFMNLPIAYLLLYFNYSPIYVIIAKVAINILLFLFRLVISHRYLHFNYSKVLIQIYLKLIWVSVITIGLLYLIREKVFLSIQNWYSLILFSILCLIISVSVIYIVGITKREKSYILNFVRNKMY</sequence>
<dbReference type="AlphaFoldDB" id="A0A2V4XHF3"/>
<feature type="transmembrane region" description="Helical" evidence="6">
    <location>
        <begin position="86"/>
        <end position="105"/>
    </location>
</feature>
<evidence type="ECO:0000256" key="1">
    <source>
        <dbReference type="ARBA" id="ARBA00004651"/>
    </source>
</evidence>
<evidence type="ECO:0000256" key="3">
    <source>
        <dbReference type="ARBA" id="ARBA00022692"/>
    </source>
</evidence>